<evidence type="ECO:0000313" key="2">
    <source>
        <dbReference type="Proteomes" id="UP000326944"/>
    </source>
</evidence>
<dbReference type="OrthoDB" id="5328932at2"/>
<dbReference type="PROSITE" id="PS51257">
    <property type="entry name" value="PROKAR_LIPOPROTEIN"/>
    <property type="match status" value="1"/>
</dbReference>
<dbReference type="AlphaFoldDB" id="A0A5P8P159"/>
<dbReference type="SUPFAM" id="SSF50998">
    <property type="entry name" value="Quinoprotein alcohol dehydrogenase-like"/>
    <property type="match status" value="1"/>
</dbReference>
<sequence>MRKIFFVFIALITLIFSGCSTKEVYEPKQVKEDWQNYGSIEQDIIETNMDGALLEDRRVFIDSKISNIKIDEDKYFISKSDGWIISASLDGNLSLQYIADANMTESFNLEKSIATASVKNDILAVLFADNEMAIYSISTKKLLLKEQGNAPIIINSKVVKPYFMNDLVLFLTLDGKVVIVSLTQKKKLRSIIVSSEEHFNNIIYFNVIDDKLIAVTGTKILSFSQKEVRVKYEIRDVITDKNKIYITTKQGEIISLNSNLDVISKVKFPFAHFLGLIAKEDKIYALEKEGYLIELSKDLLTYDVYEVDVEEGYIHVNGDSFYIADEYISVK</sequence>
<gene>
    <name evidence="1" type="ORF">FJR48_06805</name>
</gene>
<dbReference type="InterPro" id="IPR015943">
    <property type="entry name" value="WD40/YVTN_repeat-like_dom_sf"/>
</dbReference>
<dbReference type="RefSeq" id="WP_152307395.1">
    <property type="nucleotide sequence ID" value="NZ_CP043617.1"/>
</dbReference>
<accession>A0A5P8P159</accession>
<organism evidence="1 2">
    <name type="scientific">Sulfurimonas lithotrophica</name>
    <dbReference type="NCBI Taxonomy" id="2590022"/>
    <lineage>
        <taxon>Bacteria</taxon>
        <taxon>Pseudomonadati</taxon>
        <taxon>Campylobacterota</taxon>
        <taxon>Epsilonproteobacteria</taxon>
        <taxon>Campylobacterales</taxon>
        <taxon>Sulfurimonadaceae</taxon>
        <taxon>Sulfurimonas</taxon>
    </lineage>
</organism>
<evidence type="ECO:0008006" key="3">
    <source>
        <dbReference type="Google" id="ProtNLM"/>
    </source>
</evidence>
<dbReference type="Gene3D" id="2.130.10.10">
    <property type="entry name" value="YVTN repeat-like/Quinoprotein amine dehydrogenase"/>
    <property type="match status" value="1"/>
</dbReference>
<evidence type="ECO:0000313" key="1">
    <source>
        <dbReference type="EMBL" id="QFR49452.1"/>
    </source>
</evidence>
<dbReference type="EMBL" id="CP043617">
    <property type="protein sequence ID" value="QFR49452.1"/>
    <property type="molecule type" value="Genomic_DNA"/>
</dbReference>
<protein>
    <recommendedName>
        <fullName evidence="3">Lipoprotein</fullName>
    </recommendedName>
</protein>
<proteinExistence type="predicted"/>
<reference evidence="1 2" key="1">
    <citation type="submission" date="2019-09" db="EMBL/GenBank/DDBJ databases">
        <title>Sulfurimonas gotlandica sp. nov., a chemoautotrophic and psychrotolerant epsilonproteobacterium isolated from a pelagic redoxcline, and an emended description of the genus Sulfurimonas.</title>
        <authorList>
            <person name="Wang S."/>
            <person name="Jiang L."/>
            <person name="Shao S."/>
        </authorList>
    </citation>
    <scope>NUCLEOTIDE SEQUENCE [LARGE SCALE GENOMIC DNA]</scope>
    <source>
        <strain evidence="1 2">GYSZ_1</strain>
    </source>
</reference>
<dbReference type="KEGG" id="sulg:FJR48_06805"/>
<dbReference type="InterPro" id="IPR011047">
    <property type="entry name" value="Quinoprotein_ADH-like_sf"/>
</dbReference>
<dbReference type="Proteomes" id="UP000326944">
    <property type="component" value="Chromosome"/>
</dbReference>
<keyword evidence="2" id="KW-1185">Reference proteome</keyword>
<name>A0A5P8P159_9BACT</name>